<evidence type="ECO:0000256" key="2">
    <source>
        <dbReference type="SAM" id="Phobius"/>
    </source>
</evidence>
<keyword evidence="2" id="KW-1133">Transmembrane helix</keyword>
<sequence length="526" mass="60557">MQRLLHTGHRNKEKTSGSLRRKGKSLQNGETSSRRVNGEGDEEAHHQGLQSPPPQSTWSSLSEDEHRVSIPTAFLEHQPSPSTLSNQEEARPEDSSFRANDAVERSSTLIQRRLQERQGAARRRGHRSSSISIFRFPPNLGGKNQNVYQPELVSLGPYHRGKDHLLEFEDHKWSFLEKFLSRRVTATLDDYLVELKYQEEAARDCYSEIVEMSSSDFIEMMLLDGCFILELTRHLNHCEDDFDEGDPIFSRPWLIPVLIRDLLKLENQLPYFVLHSLFTMSRLGTDEGSKMNHLPILALKVFDLAFPRPSEILNYYAQWEGKHLLDLFHTSLIPSNHVIYFSDLEQYHPSEQSIQCVTQLRPAGIRFKSSKADSFLDIKFQNSVLEIPSITVNDFTSTILINCIALEQCEQHRSKYFTAYVSFMSCLINQPRDAAFLCSDGIITRFSQDDKYVADLFNNLGKNVEFNIRDCYLSKLFKEVESYYSSYWATMRRTYFSSPWSFISVFSAFILLVLITDSDVCSSSGV</sequence>
<feature type="compositionally biased region" description="Basic and acidic residues" evidence="1">
    <location>
        <begin position="32"/>
        <end position="46"/>
    </location>
</feature>
<keyword evidence="2" id="KW-0472">Membrane</keyword>
<dbReference type="AlphaFoldDB" id="A0A9Q0FK37"/>
<gene>
    <name evidence="3" type="ORF">Tsubulata_009019</name>
</gene>
<feature type="compositionally biased region" description="Basic and acidic residues" evidence="1">
    <location>
        <begin position="88"/>
        <end position="104"/>
    </location>
</feature>
<name>A0A9Q0FK37_9ROSI</name>
<dbReference type="Proteomes" id="UP001141552">
    <property type="component" value="Unassembled WGS sequence"/>
</dbReference>
<accession>A0A9Q0FK37</accession>
<evidence type="ECO:0000313" key="4">
    <source>
        <dbReference type="Proteomes" id="UP001141552"/>
    </source>
</evidence>
<dbReference type="EMBL" id="JAKUCV010005182">
    <property type="protein sequence ID" value="KAJ4832194.1"/>
    <property type="molecule type" value="Genomic_DNA"/>
</dbReference>
<evidence type="ECO:0000256" key="1">
    <source>
        <dbReference type="SAM" id="MobiDB-lite"/>
    </source>
</evidence>
<comment type="caution">
    <text evidence="3">The sequence shown here is derived from an EMBL/GenBank/DDBJ whole genome shotgun (WGS) entry which is preliminary data.</text>
</comment>
<reference evidence="3" key="2">
    <citation type="journal article" date="2023" name="Plants (Basel)">
        <title>Annotation of the Turnera subulata (Passifloraceae) Draft Genome Reveals the S-Locus Evolved after the Divergence of Turneroideae from Passifloroideae in a Stepwise Manner.</title>
        <authorList>
            <person name="Henning P.M."/>
            <person name="Roalson E.H."/>
            <person name="Mir W."/>
            <person name="McCubbin A.G."/>
            <person name="Shore J.S."/>
        </authorList>
    </citation>
    <scope>NUCLEOTIDE SEQUENCE</scope>
    <source>
        <strain evidence="3">F60SS</strain>
    </source>
</reference>
<feature type="region of interest" description="Disordered" evidence="1">
    <location>
        <begin position="1"/>
        <end position="108"/>
    </location>
</feature>
<dbReference type="PANTHER" id="PTHR31170:SF25">
    <property type="entry name" value="BNAA09G04570D PROTEIN"/>
    <property type="match status" value="1"/>
</dbReference>
<organism evidence="3 4">
    <name type="scientific">Turnera subulata</name>
    <dbReference type="NCBI Taxonomy" id="218843"/>
    <lineage>
        <taxon>Eukaryota</taxon>
        <taxon>Viridiplantae</taxon>
        <taxon>Streptophyta</taxon>
        <taxon>Embryophyta</taxon>
        <taxon>Tracheophyta</taxon>
        <taxon>Spermatophyta</taxon>
        <taxon>Magnoliopsida</taxon>
        <taxon>eudicotyledons</taxon>
        <taxon>Gunneridae</taxon>
        <taxon>Pentapetalae</taxon>
        <taxon>rosids</taxon>
        <taxon>fabids</taxon>
        <taxon>Malpighiales</taxon>
        <taxon>Passifloraceae</taxon>
        <taxon>Turnera</taxon>
    </lineage>
</organism>
<feature type="compositionally biased region" description="Basic residues" evidence="1">
    <location>
        <begin position="1"/>
        <end position="12"/>
    </location>
</feature>
<keyword evidence="4" id="KW-1185">Reference proteome</keyword>
<feature type="transmembrane region" description="Helical" evidence="2">
    <location>
        <begin position="495"/>
        <end position="515"/>
    </location>
</feature>
<evidence type="ECO:0000313" key="3">
    <source>
        <dbReference type="EMBL" id="KAJ4832194.1"/>
    </source>
</evidence>
<reference evidence="3" key="1">
    <citation type="submission" date="2022-02" db="EMBL/GenBank/DDBJ databases">
        <authorList>
            <person name="Henning P.M."/>
            <person name="McCubbin A.G."/>
            <person name="Shore J.S."/>
        </authorList>
    </citation>
    <scope>NUCLEOTIDE SEQUENCE</scope>
    <source>
        <strain evidence="3">F60SS</strain>
        <tissue evidence="3">Leaves</tissue>
    </source>
</reference>
<dbReference type="InterPro" id="IPR004158">
    <property type="entry name" value="DUF247_pln"/>
</dbReference>
<dbReference type="OrthoDB" id="206201at2759"/>
<protein>
    <submittedName>
        <fullName evidence="3">Uncharacterized protein</fullName>
    </submittedName>
</protein>
<proteinExistence type="predicted"/>
<keyword evidence="2" id="KW-0812">Transmembrane</keyword>
<dbReference type="Pfam" id="PF03140">
    <property type="entry name" value="DUF247"/>
    <property type="match status" value="1"/>
</dbReference>
<dbReference type="PANTHER" id="PTHR31170">
    <property type="entry name" value="BNAC04G53230D PROTEIN"/>
    <property type="match status" value="1"/>
</dbReference>